<gene>
    <name evidence="1" type="ORF">FWILDA_LOCUS18290</name>
</gene>
<organism evidence="1 2">
    <name type="scientific">Funneliformis geosporum</name>
    <dbReference type="NCBI Taxonomy" id="1117311"/>
    <lineage>
        <taxon>Eukaryota</taxon>
        <taxon>Fungi</taxon>
        <taxon>Fungi incertae sedis</taxon>
        <taxon>Mucoromycota</taxon>
        <taxon>Glomeromycotina</taxon>
        <taxon>Glomeromycetes</taxon>
        <taxon>Glomerales</taxon>
        <taxon>Glomeraceae</taxon>
        <taxon>Funneliformis</taxon>
    </lineage>
</organism>
<reference evidence="1" key="1">
    <citation type="submission" date="2022-08" db="EMBL/GenBank/DDBJ databases">
        <authorList>
            <person name="Kallberg Y."/>
            <person name="Tangrot J."/>
            <person name="Rosling A."/>
        </authorList>
    </citation>
    <scope>NUCLEOTIDE SEQUENCE</scope>
    <source>
        <strain evidence="1">Wild A</strain>
    </source>
</reference>
<evidence type="ECO:0000313" key="2">
    <source>
        <dbReference type="Proteomes" id="UP001153678"/>
    </source>
</evidence>
<dbReference type="AlphaFoldDB" id="A0A9W4X2T2"/>
<keyword evidence="2" id="KW-1185">Reference proteome</keyword>
<sequence>ESQGIKNMFYEVAYRGFNNYIIELEFNMNIRDFQKIIVKIDI</sequence>
<feature type="non-terminal residue" evidence="1">
    <location>
        <position position="1"/>
    </location>
</feature>
<comment type="caution">
    <text evidence="1">The sequence shown here is derived from an EMBL/GenBank/DDBJ whole genome shotgun (WGS) entry which is preliminary data.</text>
</comment>
<feature type="non-terminal residue" evidence="1">
    <location>
        <position position="42"/>
    </location>
</feature>
<name>A0A9W4X2T2_9GLOM</name>
<dbReference type="EMBL" id="CAMKVN010017254">
    <property type="protein sequence ID" value="CAI2197868.1"/>
    <property type="molecule type" value="Genomic_DNA"/>
</dbReference>
<evidence type="ECO:0000313" key="1">
    <source>
        <dbReference type="EMBL" id="CAI2197868.1"/>
    </source>
</evidence>
<accession>A0A9W4X2T2</accession>
<proteinExistence type="predicted"/>
<protein>
    <submittedName>
        <fullName evidence="1">16826_t:CDS:1</fullName>
    </submittedName>
</protein>
<dbReference type="Proteomes" id="UP001153678">
    <property type="component" value="Unassembled WGS sequence"/>
</dbReference>